<sequence length="63" mass="6834">MRRRGVLTRSSAAFTGTGVAGCLGSDTDKSAFKEVTEVGWVFEITISVVEHDFGELQARVDIE</sequence>
<reference evidence="1 2" key="1">
    <citation type="journal article" date="2014" name="PLoS Genet.">
        <title>Phylogenetically driven sequencing of extremely halophilic archaea reveals strategies for static and dynamic osmo-response.</title>
        <authorList>
            <person name="Becker E.A."/>
            <person name="Seitzer P.M."/>
            <person name="Tritt A."/>
            <person name="Larsen D."/>
            <person name="Krusor M."/>
            <person name="Yao A.I."/>
            <person name="Wu D."/>
            <person name="Madern D."/>
            <person name="Eisen J.A."/>
            <person name="Darling A.E."/>
            <person name="Facciotti M.T."/>
        </authorList>
    </citation>
    <scope>NUCLEOTIDE SEQUENCE [LARGE SCALE GENOMIC DNA]</scope>
    <source>
        <strain evidence="1 2">DSM 12278</strain>
    </source>
</reference>
<accession>M0AJ85</accession>
<comment type="caution">
    <text evidence="1">The sequence shown here is derived from an EMBL/GenBank/DDBJ whole genome shotgun (WGS) entry which is preliminary data.</text>
</comment>
<name>M0AJ85_NATA1</name>
<dbReference type="AlphaFoldDB" id="M0AJ85"/>
<evidence type="ECO:0000313" key="2">
    <source>
        <dbReference type="Proteomes" id="UP000011554"/>
    </source>
</evidence>
<dbReference type="EMBL" id="AOIO01000041">
    <property type="protein sequence ID" value="ELY97468.1"/>
    <property type="molecule type" value="Genomic_DNA"/>
</dbReference>
<dbReference type="Proteomes" id="UP000011554">
    <property type="component" value="Unassembled WGS sequence"/>
</dbReference>
<dbReference type="PROSITE" id="PS51257">
    <property type="entry name" value="PROKAR_LIPOPROTEIN"/>
    <property type="match status" value="1"/>
</dbReference>
<evidence type="ECO:0000313" key="1">
    <source>
        <dbReference type="EMBL" id="ELY97468.1"/>
    </source>
</evidence>
<keyword evidence="2" id="KW-1185">Reference proteome</keyword>
<protein>
    <submittedName>
        <fullName evidence="1">Uncharacterized protein</fullName>
    </submittedName>
</protein>
<proteinExistence type="predicted"/>
<gene>
    <name evidence="1" type="ORF">C481_20501</name>
</gene>
<dbReference type="STRING" id="29540.C481_20501"/>
<organism evidence="1 2">
    <name type="scientific">Natrialba asiatica (strain ATCC 700177 / DSM 12278 / JCM 9576 / FERM P-10747 / NBRC 102637 / 172P1)</name>
    <dbReference type="NCBI Taxonomy" id="29540"/>
    <lineage>
        <taxon>Archaea</taxon>
        <taxon>Methanobacteriati</taxon>
        <taxon>Methanobacteriota</taxon>
        <taxon>Stenosarchaea group</taxon>
        <taxon>Halobacteria</taxon>
        <taxon>Halobacteriales</taxon>
        <taxon>Natrialbaceae</taxon>
        <taxon>Natrialba</taxon>
    </lineage>
</organism>